<feature type="transmembrane region" description="Helical" evidence="6">
    <location>
        <begin position="111"/>
        <end position="130"/>
    </location>
</feature>
<feature type="transmembrane region" description="Helical" evidence="6">
    <location>
        <begin position="329"/>
        <end position="351"/>
    </location>
</feature>
<evidence type="ECO:0000256" key="4">
    <source>
        <dbReference type="ARBA" id="ARBA00022989"/>
    </source>
</evidence>
<accession>A3D2G2</accession>
<dbReference type="EMBL" id="CP000563">
    <property type="protein sequence ID" value="ABN60925.1"/>
    <property type="molecule type" value="Genomic_DNA"/>
</dbReference>
<dbReference type="AlphaFoldDB" id="A3D2G2"/>
<evidence type="ECO:0000256" key="5">
    <source>
        <dbReference type="ARBA" id="ARBA00023136"/>
    </source>
</evidence>
<feature type="transmembrane region" description="Helical" evidence="6">
    <location>
        <begin position="243"/>
        <end position="264"/>
    </location>
</feature>
<feature type="transmembrane region" description="Helical" evidence="6">
    <location>
        <begin position="391"/>
        <end position="410"/>
    </location>
</feature>
<keyword evidence="4 6" id="KW-1133">Transmembrane helix</keyword>
<keyword evidence="2" id="KW-1003">Cell membrane</keyword>
<feature type="transmembrane region" description="Helical" evidence="6">
    <location>
        <begin position="284"/>
        <end position="299"/>
    </location>
</feature>
<gene>
    <name evidence="8" type="ordered locus">Sbal_1407</name>
</gene>
<evidence type="ECO:0000259" key="7">
    <source>
        <dbReference type="PROSITE" id="PS50850"/>
    </source>
</evidence>
<evidence type="ECO:0000256" key="1">
    <source>
        <dbReference type="ARBA" id="ARBA00004429"/>
    </source>
</evidence>
<keyword evidence="3 6" id="KW-0812">Transmembrane</keyword>
<keyword evidence="9" id="KW-1185">Reference proteome</keyword>
<dbReference type="SUPFAM" id="SSF103473">
    <property type="entry name" value="MFS general substrate transporter"/>
    <property type="match status" value="1"/>
</dbReference>
<feature type="transmembrane region" description="Helical" evidence="6">
    <location>
        <begin position="49"/>
        <end position="75"/>
    </location>
</feature>
<dbReference type="InterPro" id="IPR050375">
    <property type="entry name" value="MFS_TsgA-like"/>
</dbReference>
<evidence type="ECO:0000256" key="2">
    <source>
        <dbReference type="ARBA" id="ARBA00022475"/>
    </source>
</evidence>
<evidence type="ECO:0000313" key="9">
    <source>
        <dbReference type="Proteomes" id="UP000001557"/>
    </source>
</evidence>
<reference evidence="8 9" key="1">
    <citation type="submission" date="2007-02" db="EMBL/GenBank/DDBJ databases">
        <title>Complete sequence of chromosome of Shewanella baltica OS155.</title>
        <authorList>
            <consortium name="US DOE Joint Genome Institute"/>
            <person name="Copeland A."/>
            <person name="Lucas S."/>
            <person name="Lapidus A."/>
            <person name="Barry K."/>
            <person name="Detter J.C."/>
            <person name="Glavina del Rio T."/>
            <person name="Hammon N."/>
            <person name="Israni S."/>
            <person name="Dalin E."/>
            <person name="Tice H."/>
            <person name="Pitluck S."/>
            <person name="Sims D.R."/>
            <person name="Brettin T."/>
            <person name="Bruce D."/>
            <person name="Han C."/>
            <person name="Tapia R."/>
            <person name="Brainard J."/>
            <person name="Schmutz J."/>
            <person name="Larimer F."/>
            <person name="Land M."/>
            <person name="Hauser L."/>
            <person name="Kyrpides N."/>
            <person name="Mikhailova N."/>
            <person name="Brettar I."/>
            <person name="Klappenbach J."/>
            <person name="Konstantinidis K."/>
            <person name="Rodrigues J."/>
            <person name="Tiedje J."/>
            <person name="Richardson P."/>
        </authorList>
    </citation>
    <scope>NUCLEOTIDE SEQUENCE [LARGE SCALE GENOMIC DNA]</scope>
    <source>
        <strain evidence="9">OS155 / ATCC BAA-1091</strain>
    </source>
</reference>
<dbReference type="InterPro" id="IPR036259">
    <property type="entry name" value="MFS_trans_sf"/>
</dbReference>
<dbReference type="PANTHER" id="PTHR43702:SF12">
    <property type="entry name" value="N-ACETYL GLUCOSAMINE TRANSPORTER NAGP"/>
    <property type="match status" value="1"/>
</dbReference>
<proteinExistence type="predicted"/>
<feature type="transmembrane region" description="Helical" evidence="6">
    <location>
        <begin position="87"/>
        <end position="105"/>
    </location>
</feature>
<evidence type="ECO:0000313" key="8">
    <source>
        <dbReference type="EMBL" id="ABN60925.1"/>
    </source>
</evidence>
<feature type="transmembrane region" description="Helical" evidence="6">
    <location>
        <begin position="142"/>
        <end position="164"/>
    </location>
</feature>
<dbReference type="InterPro" id="IPR020846">
    <property type="entry name" value="MFS_dom"/>
</dbReference>
<protein>
    <submittedName>
        <fullName evidence="8">Major facilitator superfamily MFS_1</fullName>
    </submittedName>
</protein>
<evidence type="ECO:0000256" key="6">
    <source>
        <dbReference type="SAM" id="Phobius"/>
    </source>
</evidence>
<dbReference type="Proteomes" id="UP000001557">
    <property type="component" value="Chromosome"/>
</dbReference>
<dbReference type="HOGENOM" id="CLU_028452_2_2_6"/>
<dbReference type="GO" id="GO:0005886">
    <property type="term" value="C:plasma membrane"/>
    <property type="evidence" value="ECO:0007669"/>
    <property type="project" value="UniProtKB-SubCell"/>
</dbReference>
<dbReference type="PROSITE" id="PS50850">
    <property type="entry name" value="MFS"/>
    <property type="match status" value="1"/>
</dbReference>
<name>A3D2G2_SHEB5</name>
<feature type="transmembrane region" description="Helical" evidence="6">
    <location>
        <begin position="20"/>
        <end position="43"/>
    </location>
</feature>
<keyword evidence="5 6" id="KW-0472">Membrane</keyword>
<feature type="transmembrane region" description="Helical" evidence="6">
    <location>
        <begin position="363"/>
        <end position="385"/>
    </location>
</feature>
<evidence type="ECO:0000256" key="3">
    <source>
        <dbReference type="ARBA" id="ARBA00022692"/>
    </source>
</evidence>
<feature type="domain" description="Major facilitator superfamily (MFS) profile" evidence="7">
    <location>
        <begin position="21"/>
        <end position="420"/>
    </location>
</feature>
<sequence length="447" mass="48416" precursor="true">MSVHNEFHLIQLAKHMKHKLIILFVLCTFFVISLMTNSMGPIFPALIDSYAIGLTLAGLFPFAFFIAYGVTSIPAGILVDKYGERRVIILAFSLAFIGAVTFVCLPSFSIAMFSLFCIGTGMSLLQVAVNPLLRQAAGPEHFAFFSVLAQLAFGGAATLAPLVYQHFVALDQASAASANYVQQLLPENMSWLAMYWLFAVVALAMVLFASLVKMPKVDKLADESAGALETHLHLFKDKTVLKFFFAIAAYVALEQGLANSISVFLSQYHGLDTLSVGANVVSDFWFYMTLGCLLGLLLLKLIDSQILLLSFSLSSLVCFLVAIWGPSQLALICFPLVGFFISIMWSVIFSLALNSRAQDHGSFAGILCTGIIGGAFISPIIGVISELSGELRFGMLVLLIPMAYIGYVALTARPLIKNTTLFSTKAASKDDGSKQMATTNTRGNKLL</sequence>
<dbReference type="KEGG" id="sbl:Sbal_1407"/>
<dbReference type="GO" id="GO:0022857">
    <property type="term" value="F:transmembrane transporter activity"/>
    <property type="evidence" value="ECO:0007669"/>
    <property type="project" value="InterPro"/>
</dbReference>
<dbReference type="Pfam" id="PF07690">
    <property type="entry name" value="MFS_1"/>
    <property type="match status" value="1"/>
</dbReference>
<comment type="subcellular location">
    <subcellularLocation>
        <location evidence="1">Cell inner membrane</location>
        <topology evidence="1">Multi-pass membrane protein</topology>
    </subcellularLocation>
</comment>
<organism evidence="8 9">
    <name type="scientific">Shewanella baltica (strain OS155 / ATCC BAA-1091)</name>
    <dbReference type="NCBI Taxonomy" id="325240"/>
    <lineage>
        <taxon>Bacteria</taxon>
        <taxon>Pseudomonadati</taxon>
        <taxon>Pseudomonadota</taxon>
        <taxon>Gammaproteobacteria</taxon>
        <taxon>Alteromonadales</taxon>
        <taxon>Shewanellaceae</taxon>
        <taxon>Shewanella</taxon>
    </lineage>
</organism>
<dbReference type="PANTHER" id="PTHR43702">
    <property type="entry name" value="L-FUCOSE-PROTON SYMPORTER"/>
    <property type="match status" value="1"/>
</dbReference>
<dbReference type="STRING" id="325240.Sbal_1407"/>
<feature type="transmembrane region" description="Helical" evidence="6">
    <location>
        <begin position="306"/>
        <end position="323"/>
    </location>
</feature>
<feature type="transmembrane region" description="Helical" evidence="6">
    <location>
        <begin position="193"/>
        <end position="212"/>
    </location>
</feature>
<dbReference type="Gene3D" id="1.20.1250.20">
    <property type="entry name" value="MFS general substrate transporter like domains"/>
    <property type="match status" value="2"/>
</dbReference>
<dbReference type="InterPro" id="IPR011701">
    <property type="entry name" value="MFS"/>
</dbReference>